<dbReference type="EMBL" id="MU854357">
    <property type="protein sequence ID" value="KAK4041427.1"/>
    <property type="molecule type" value="Genomic_DNA"/>
</dbReference>
<evidence type="ECO:0000313" key="11">
    <source>
        <dbReference type="EMBL" id="KAK4041427.1"/>
    </source>
</evidence>
<keyword evidence="10" id="KW-0812">Transmembrane</keyword>
<dbReference type="Gene3D" id="1.10.630.10">
    <property type="entry name" value="Cytochrome P450"/>
    <property type="match status" value="1"/>
</dbReference>
<keyword evidence="3 8" id="KW-0349">Heme</keyword>
<dbReference type="Proteomes" id="UP001303115">
    <property type="component" value="Unassembled WGS sequence"/>
</dbReference>
<evidence type="ECO:0000256" key="4">
    <source>
        <dbReference type="ARBA" id="ARBA00022723"/>
    </source>
</evidence>
<dbReference type="InterPro" id="IPR001128">
    <property type="entry name" value="Cyt_P450"/>
</dbReference>
<dbReference type="PANTHER" id="PTHR24305">
    <property type="entry name" value="CYTOCHROME P450"/>
    <property type="match status" value="1"/>
</dbReference>
<keyword evidence="10" id="KW-1133">Transmembrane helix</keyword>
<dbReference type="CDD" id="cd11058">
    <property type="entry name" value="CYP60B-like"/>
    <property type="match status" value="1"/>
</dbReference>
<dbReference type="PANTHER" id="PTHR24305:SF230">
    <property type="entry name" value="P450, PUTATIVE (EUROFUNG)-RELATED"/>
    <property type="match status" value="1"/>
</dbReference>
<keyword evidence="5 9" id="KW-0560">Oxidoreductase</keyword>
<evidence type="ECO:0000256" key="3">
    <source>
        <dbReference type="ARBA" id="ARBA00022617"/>
    </source>
</evidence>
<evidence type="ECO:0000256" key="5">
    <source>
        <dbReference type="ARBA" id="ARBA00023002"/>
    </source>
</evidence>
<dbReference type="AlphaFoldDB" id="A0AAN6PIS9"/>
<evidence type="ECO:0000256" key="9">
    <source>
        <dbReference type="RuleBase" id="RU000461"/>
    </source>
</evidence>
<keyword evidence="7 9" id="KW-0503">Monooxygenase</keyword>
<dbReference type="InterPro" id="IPR036396">
    <property type="entry name" value="Cyt_P450_sf"/>
</dbReference>
<sequence>MINLQNLLSEATSNTTLLLGSVVILLLTYPLTTLTYNLLLHPLRHFPGPVLHRASALPWALRHALGTSAFHTQKLHARYGPVVRIAPGHLSFTSPRAWHDIYNALPRDGGSVWPEMPKSKVFTSATDDQEESIIQAGFHEHARLRRALAPGFSDAALRVQEPVLRGYVDLLVGKMREKCEEGGGAVLDMEQWYNWATFDIAGDLVWGRAFGCLEREEYHPWIAFIMGTLKAAAAMVSIIYLGGRWLVRILFKTVGQKSILTLRRMTEEMVSHRLAMEKGKDDLFEGLVKHREEWSLSLEKFSSNGLILTLAGSETLATSLCGMTYLLLENPSTMETLTRELRAAFESADDITVKAVSRLPYLTAVINESLRMYPPVVADLIRVVPPEGKQIAGHYVVGGTFVEVQPWSINHSPDNWVDPWTFNPDRFLPSEDEAREAGNVLEASQAFSWGPRNCLGRNLAYAEMRLILARLVYEFDMKLGEGSDNWIGRQKTFPLWDRLPLNVHCTPVRRG</sequence>
<evidence type="ECO:0000256" key="7">
    <source>
        <dbReference type="ARBA" id="ARBA00023033"/>
    </source>
</evidence>
<protein>
    <submittedName>
        <fullName evidence="11">Cytochrome P450</fullName>
    </submittedName>
</protein>
<dbReference type="InterPro" id="IPR002401">
    <property type="entry name" value="Cyt_P450_E_grp-I"/>
</dbReference>
<dbReference type="GO" id="GO:0016705">
    <property type="term" value="F:oxidoreductase activity, acting on paired donors, with incorporation or reduction of molecular oxygen"/>
    <property type="evidence" value="ECO:0007669"/>
    <property type="project" value="InterPro"/>
</dbReference>
<evidence type="ECO:0000256" key="1">
    <source>
        <dbReference type="ARBA" id="ARBA00001971"/>
    </source>
</evidence>
<keyword evidence="6 8" id="KW-0408">Iron</keyword>
<accession>A0AAN6PIS9</accession>
<keyword evidence="4 8" id="KW-0479">Metal-binding</keyword>
<evidence type="ECO:0000256" key="2">
    <source>
        <dbReference type="ARBA" id="ARBA00010617"/>
    </source>
</evidence>
<dbReference type="SUPFAM" id="SSF48264">
    <property type="entry name" value="Cytochrome P450"/>
    <property type="match status" value="1"/>
</dbReference>
<evidence type="ECO:0000256" key="6">
    <source>
        <dbReference type="ARBA" id="ARBA00023004"/>
    </source>
</evidence>
<dbReference type="PRINTS" id="PR00463">
    <property type="entry name" value="EP450I"/>
</dbReference>
<proteinExistence type="inferred from homology"/>
<organism evidence="11 12">
    <name type="scientific">Parachaetomium inaequale</name>
    <dbReference type="NCBI Taxonomy" id="2588326"/>
    <lineage>
        <taxon>Eukaryota</taxon>
        <taxon>Fungi</taxon>
        <taxon>Dikarya</taxon>
        <taxon>Ascomycota</taxon>
        <taxon>Pezizomycotina</taxon>
        <taxon>Sordariomycetes</taxon>
        <taxon>Sordariomycetidae</taxon>
        <taxon>Sordariales</taxon>
        <taxon>Chaetomiaceae</taxon>
        <taxon>Parachaetomium</taxon>
    </lineage>
</organism>
<keyword evidence="12" id="KW-1185">Reference proteome</keyword>
<dbReference type="PROSITE" id="PS00086">
    <property type="entry name" value="CYTOCHROME_P450"/>
    <property type="match status" value="1"/>
</dbReference>
<dbReference type="GO" id="GO:0004497">
    <property type="term" value="F:monooxygenase activity"/>
    <property type="evidence" value="ECO:0007669"/>
    <property type="project" value="UniProtKB-KW"/>
</dbReference>
<dbReference type="Pfam" id="PF00067">
    <property type="entry name" value="p450"/>
    <property type="match status" value="1"/>
</dbReference>
<feature type="binding site" description="axial binding residue" evidence="8">
    <location>
        <position position="454"/>
    </location>
    <ligand>
        <name>heme</name>
        <dbReference type="ChEBI" id="CHEBI:30413"/>
    </ligand>
    <ligandPart>
        <name>Fe</name>
        <dbReference type="ChEBI" id="CHEBI:18248"/>
    </ligandPart>
</feature>
<comment type="similarity">
    <text evidence="2 9">Belongs to the cytochrome P450 family.</text>
</comment>
<dbReference type="PRINTS" id="PR00385">
    <property type="entry name" value="P450"/>
</dbReference>
<reference evidence="12" key="1">
    <citation type="journal article" date="2023" name="Mol. Phylogenet. Evol.">
        <title>Genome-scale phylogeny and comparative genomics of the fungal order Sordariales.</title>
        <authorList>
            <person name="Hensen N."/>
            <person name="Bonometti L."/>
            <person name="Westerberg I."/>
            <person name="Brannstrom I.O."/>
            <person name="Guillou S."/>
            <person name="Cros-Aarteil S."/>
            <person name="Calhoun S."/>
            <person name="Haridas S."/>
            <person name="Kuo A."/>
            <person name="Mondo S."/>
            <person name="Pangilinan J."/>
            <person name="Riley R."/>
            <person name="LaButti K."/>
            <person name="Andreopoulos B."/>
            <person name="Lipzen A."/>
            <person name="Chen C."/>
            <person name="Yan M."/>
            <person name="Daum C."/>
            <person name="Ng V."/>
            <person name="Clum A."/>
            <person name="Steindorff A."/>
            <person name="Ohm R.A."/>
            <person name="Martin F."/>
            <person name="Silar P."/>
            <person name="Natvig D.O."/>
            <person name="Lalanne C."/>
            <person name="Gautier V."/>
            <person name="Ament-Velasquez S.L."/>
            <person name="Kruys A."/>
            <person name="Hutchinson M.I."/>
            <person name="Powell A.J."/>
            <person name="Barry K."/>
            <person name="Miller A.N."/>
            <person name="Grigoriev I.V."/>
            <person name="Debuchy R."/>
            <person name="Gladieux P."/>
            <person name="Hiltunen Thoren M."/>
            <person name="Johannesson H."/>
        </authorList>
    </citation>
    <scope>NUCLEOTIDE SEQUENCE [LARGE SCALE GENOMIC DNA]</scope>
    <source>
        <strain evidence="12">CBS 284.82</strain>
    </source>
</reference>
<gene>
    <name evidence="11" type="ORF">C8A01DRAFT_34510</name>
</gene>
<keyword evidence="10" id="KW-0472">Membrane</keyword>
<evidence type="ECO:0000256" key="10">
    <source>
        <dbReference type="SAM" id="Phobius"/>
    </source>
</evidence>
<comment type="caution">
    <text evidence="11">The sequence shown here is derived from an EMBL/GenBank/DDBJ whole genome shotgun (WGS) entry which is preliminary data.</text>
</comment>
<dbReference type="GO" id="GO:0005506">
    <property type="term" value="F:iron ion binding"/>
    <property type="evidence" value="ECO:0007669"/>
    <property type="project" value="InterPro"/>
</dbReference>
<dbReference type="GO" id="GO:0020037">
    <property type="term" value="F:heme binding"/>
    <property type="evidence" value="ECO:0007669"/>
    <property type="project" value="InterPro"/>
</dbReference>
<comment type="cofactor">
    <cofactor evidence="1 8">
        <name>heme</name>
        <dbReference type="ChEBI" id="CHEBI:30413"/>
    </cofactor>
</comment>
<evidence type="ECO:0000313" key="12">
    <source>
        <dbReference type="Proteomes" id="UP001303115"/>
    </source>
</evidence>
<evidence type="ECO:0000256" key="8">
    <source>
        <dbReference type="PIRSR" id="PIRSR602401-1"/>
    </source>
</evidence>
<name>A0AAN6PIS9_9PEZI</name>
<feature type="transmembrane region" description="Helical" evidence="10">
    <location>
        <begin position="17"/>
        <end position="39"/>
    </location>
</feature>
<dbReference type="InterPro" id="IPR050121">
    <property type="entry name" value="Cytochrome_P450_monoxygenase"/>
</dbReference>
<dbReference type="InterPro" id="IPR017972">
    <property type="entry name" value="Cyt_P450_CS"/>
</dbReference>